<sequence>MLDIQTAGNAVWDPNSLPRRKSSSTTETATTDLLPPFPLLASDEERERKARTSRPGTYHVVVVPESFSHLPEYIENGPGEEPKDRLSSSLSSVTETDQFTNDREAADPHVVILKRFKDAKRSPSSQCRSPAHSPTSDLCESSLSAATLDATSQDTTDDDPMHDPLESENQDAVLLAHFRDLVWVQLVPAGGIFDIAGGDVLSADVFDREAITFPPLFHAMMAISALSLDQKNGGHNIDGLRYYHQAFLSLQNSIRSDEDLLSDGLFLTHFLLLAYELAVAELNGSNLWSHHVSRILHISSLRRAMFRIERYPSILWWVCTVDLYALLSGAGTGSFVRAAMENSDLLPEPGLFQLPVRLDGYRSVSPEDDRLRVLFRLHHDTFMLAARFGFLAADSRGVSMPVPYAQQDQGRSEAEQLRDALWRVWGSPEAQFMVQAQETLPRALQEILRQSSLLFHTSLLFSHTSLWPGQHLGREAASEEEIHHHAIAILNLAESTMARGKEIGRRFVTFPLFLAGSTVSSSDVKSMVLEMLSGLEAEEFGRNAATTRYILQVVYERQMQQSQDGGPVWGIDWTDLLAAHGLPLVTFG</sequence>
<dbReference type="CDD" id="cd12148">
    <property type="entry name" value="fungal_TF_MHR"/>
    <property type="match status" value="1"/>
</dbReference>
<gene>
    <name evidence="4" type="ORF">ACLA_088310</name>
</gene>
<dbReference type="KEGG" id="act:ACLA_088310"/>
<protein>
    <submittedName>
        <fullName evidence="4">Uncharacterized protein</fullName>
    </submittedName>
</protein>
<keyword evidence="5" id="KW-1185">Reference proteome</keyword>
<proteinExistence type="predicted"/>
<dbReference type="AlphaFoldDB" id="A1CE43"/>
<keyword evidence="2" id="KW-0539">Nucleus</keyword>
<feature type="compositionally biased region" description="Polar residues" evidence="3">
    <location>
        <begin position="122"/>
        <end position="139"/>
    </location>
</feature>
<dbReference type="OMA" id="WSHHISR"/>
<name>A1CE43_ASPCL</name>
<feature type="compositionally biased region" description="Polar residues" evidence="3">
    <location>
        <begin position="87"/>
        <end position="99"/>
    </location>
</feature>
<evidence type="ECO:0000256" key="3">
    <source>
        <dbReference type="SAM" id="MobiDB-lite"/>
    </source>
</evidence>
<dbReference type="EMBL" id="DS027052">
    <property type="protein sequence ID" value="EAW11142.1"/>
    <property type="molecule type" value="Genomic_DNA"/>
</dbReference>
<dbReference type="eggNOG" id="ENOG502SJRS">
    <property type="taxonomic scope" value="Eukaryota"/>
</dbReference>
<dbReference type="HOGENOM" id="CLU_015365_0_0_1"/>
<evidence type="ECO:0000313" key="4">
    <source>
        <dbReference type="EMBL" id="EAW11142.1"/>
    </source>
</evidence>
<dbReference type="GO" id="GO:0045944">
    <property type="term" value="P:positive regulation of transcription by RNA polymerase II"/>
    <property type="evidence" value="ECO:0007669"/>
    <property type="project" value="TreeGrafter"/>
</dbReference>
<dbReference type="GO" id="GO:0003700">
    <property type="term" value="F:DNA-binding transcription factor activity"/>
    <property type="evidence" value="ECO:0007669"/>
    <property type="project" value="TreeGrafter"/>
</dbReference>
<evidence type="ECO:0000313" key="5">
    <source>
        <dbReference type="Proteomes" id="UP000006701"/>
    </source>
</evidence>
<dbReference type="InterPro" id="IPR021858">
    <property type="entry name" value="Fun_TF"/>
</dbReference>
<dbReference type="GeneID" id="4704846"/>
<accession>A1CE43</accession>
<dbReference type="Proteomes" id="UP000006701">
    <property type="component" value="Unassembled WGS sequence"/>
</dbReference>
<dbReference type="STRING" id="344612.A1CE43"/>
<feature type="region of interest" description="Disordered" evidence="3">
    <location>
        <begin position="71"/>
        <end position="105"/>
    </location>
</feature>
<dbReference type="GO" id="GO:0005634">
    <property type="term" value="C:nucleus"/>
    <property type="evidence" value="ECO:0007669"/>
    <property type="project" value="UniProtKB-SubCell"/>
</dbReference>
<dbReference type="VEuPathDB" id="FungiDB:ACLA_088310"/>
<organism evidence="4 5">
    <name type="scientific">Aspergillus clavatus (strain ATCC 1007 / CBS 513.65 / DSM 816 / NCTC 3887 / NRRL 1 / QM 1276 / 107)</name>
    <dbReference type="NCBI Taxonomy" id="344612"/>
    <lineage>
        <taxon>Eukaryota</taxon>
        <taxon>Fungi</taxon>
        <taxon>Dikarya</taxon>
        <taxon>Ascomycota</taxon>
        <taxon>Pezizomycotina</taxon>
        <taxon>Eurotiomycetes</taxon>
        <taxon>Eurotiomycetidae</taxon>
        <taxon>Eurotiales</taxon>
        <taxon>Aspergillaceae</taxon>
        <taxon>Aspergillus</taxon>
        <taxon>Aspergillus subgen. Fumigati</taxon>
    </lineage>
</organism>
<feature type="region of interest" description="Disordered" evidence="3">
    <location>
        <begin position="1"/>
        <end position="56"/>
    </location>
</feature>
<evidence type="ECO:0000256" key="2">
    <source>
        <dbReference type="ARBA" id="ARBA00023242"/>
    </source>
</evidence>
<dbReference type="PANTHER" id="PTHR37534:SF49">
    <property type="entry name" value="LYSINE BIOSYNTHESIS REGULATORY PROTEIN LYS14"/>
    <property type="match status" value="1"/>
</dbReference>
<dbReference type="OrthoDB" id="3598904at2759"/>
<dbReference type="Pfam" id="PF11951">
    <property type="entry name" value="Fungal_trans_2"/>
    <property type="match status" value="1"/>
</dbReference>
<comment type="subcellular location">
    <subcellularLocation>
        <location evidence="1">Nucleus</location>
    </subcellularLocation>
</comment>
<evidence type="ECO:0000256" key="1">
    <source>
        <dbReference type="ARBA" id="ARBA00004123"/>
    </source>
</evidence>
<dbReference type="GO" id="GO:0000976">
    <property type="term" value="F:transcription cis-regulatory region binding"/>
    <property type="evidence" value="ECO:0007669"/>
    <property type="project" value="TreeGrafter"/>
</dbReference>
<dbReference type="RefSeq" id="XP_001272568.1">
    <property type="nucleotide sequence ID" value="XM_001272567.1"/>
</dbReference>
<feature type="region of interest" description="Disordered" evidence="3">
    <location>
        <begin position="121"/>
        <end position="140"/>
    </location>
</feature>
<reference evidence="4 5" key="1">
    <citation type="journal article" date="2008" name="PLoS Genet.">
        <title>Genomic islands in the pathogenic filamentous fungus Aspergillus fumigatus.</title>
        <authorList>
            <person name="Fedorova N.D."/>
            <person name="Khaldi N."/>
            <person name="Joardar V.S."/>
            <person name="Maiti R."/>
            <person name="Amedeo P."/>
            <person name="Anderson M.J."/>
            <person name="Crabtree J."/>
            <person name="Silva J.C."/>
            <person name="Badger J.H."/>
            <person name="Albarraq A."/>
            <person name="Angiuoli S."/>
            <person name="Bussey H."/>
            <person name="Bowyer P."/>
            <person name="Cotty P.J."/>
            <person name="Dyer P.S."/>
            <person name="Egan A."/>
            <person name="Galens K."/>
            <person name="Fraser-Liggett C.M."/>
            <person name="Haas B.J."/>
            <person name="Inman J.M."/>
            <person name="Kent R."/>
            <person name="Lemieux S."/>
            <person name="Malavazi I."/>
            <person name="Orvis J."/>
            <person name="Roemer T."/>
            <person name="Ronning C.M."/>
            <person name="Sundaram J.P."/>
            <person name="Sutton G."/>
            <person name="Turner G."/>
            <person name="Venter J.C."/>
            <person name="White O.R."/>
            <person name="Whitty B.R."/>
            <person name="Youngman P."/>
            <person name="Wolfe K.H."/>
            <person name="Goldman G.H."/>
            <person name="Wortman J.R."/>
            <person name="Jiang B."/>
            <person name="Denning D.W."/>
            <person name="Nierman W.C."/>
        </authorList>
    </citation>
    <scope>NUCLEOTIDE SEQUENCE [LARGE SCALE GENOMIC DNA]</scope>
    <source>
        <strain evidence="5">ATCC 1007 / CBS 513.65 / DSM 816 / NCTC 3887 / NRRL 1</strain>
    </source>
</reference>
<dbReference type="PANTHER" id="PTHR37534">
    <property type="entry name" value="TRANSCRIPTIONAL ACTIVATOR PROTEIN UGA3"/>
    <property type="match status" value="1"/>
</dbReference>